<keyword evidence="1" id="KW-1133">Transmembrane helix</keyword>
<dbReference type="EMBL" id="GIFC01012846">
    <property type="protein sequence ID" value="MXU94929.1"/>
    <property type="molecule type" value="Transcribed_RNA"/>
</dbReference>
<dbReference type="AlphaFoldDB" id="A0A6B0UYN5"/>
<name>A0A6B0UYN5_IXORI</name>
<proteinExistence type="predicted"/>
<feature type="transmembrane region" description="Helical" evidence="1">
    <location>
        <begin position="41"/>
        <end position="60"/>
    </location>
</feature>
<evidence type="ECO:0000313" key="2">
    <source>
        <dbReference type="EMBL" id="MXU94929.1"/>
    </source>
</evidence>
<keyword evidence="1" id="KW-0812">Transmembrane</keyword>
<keyword evidence="1" id="KW-0472">Membrane</keyword>
<evidence type="ECO:0000256" key="1">
    <source>
        <dbReference type="SAM" id="Phobius"/>
    </source>
</evidence>
<protein>
    <submittedName>
        <fullName evidence="2">Putative conserved plasma membrane protein</fullName>
    </submittedName>
</protein>
<sequence length="174" mass="19506">MQSQADRKRRGTLVDYNILDTAQSASPDTPIDHSGVLPTPLLFFFFGTLGLGAYTFNITVRGYSNVSRGHKLTKYTTYKSNGAQPPLYSGSLKFETRRSMWQQLSHVYLQTFNTTGQPPPQLLQFPPKTLIQTGPLSCTGCIDTHTHTQCLEALHNIYFYAPTETVALHGHRRV</sequence>
<organism evidence="2">
    <name type="scientific">Ixodes ricinus</name>
    <name type="common">Common tick</name>
    <name type="synonym">Acarus ricinus</name>
    <dbReference type="NCBI Taxonomy" id="34613"/>
    <lineage>
        <taxon>Eukaryota</taxon>
        <taxon>Metazoa</taxon>
        <taxon>Ecdysozoa</taxon>
        <taxon>Arthropoda</taxon>
        <taxon>Chelicerata</taxon>
        <taxon>Arachnida</taxon>
        <taxon>Acari</taxon>
        <taxon>Parasitiformes</taxon>
        <taxon>Ixodida</taxon>
        <taxon>Ixodoidea</taxon>
        <taxon>Ixodidae</taxon>
        <taxon>Ixodinae</taxon>
        <taxon>Ixodes</taxon>
    </lineage>
</organism>
<accession>A0A6B0UYN5</accession>
<reference evidence="2" key="1">
    <citation type="submission" date="2019-12" db="EMBL/GenBank/DDBJ databases">
        <title>An insight into the sialome of adult female Ixodes ricinus ticks feeding for 6 days.</title>
        <authorList>
            <person name="Perner J."/>
            <person name="Ribeiro J.M.C."/>
        </authorList>
    </citation>
    <scope>NUCLEOTIDE SEQUENCE</scope>
    <source>
        <strain evidence="2">Semi-engorged</strain>
        <tissue evidence="2">Salivary glands</tissue>
    </source>
</reference>